<dbReference type="Proteomes" id="UP001630127">
    <property type="component" value="Unassembled WGS sequence"/>
</dbReference>
<comment type="caution">
    <text evidence="2">The sequence shown here is derived from an EMBL/GenBank/DDBJ whole genome shotgun (WGS) entry which is preliminary data.</text>
</comment>
<keyword evidence="3" id="KW-1185">Reference proteome</keyword>
<evidence type="ECO:0000313" key="2">
    <source>
        <dbReference type="EMBL" id="KAL3499808.1"/>
    </source>
</evidence>
<gene>
    <name evidence="2" type="ORF">ACH5RR_038901</name>
</gene>
<evidence type="ECO:0008006" key="4">
    <source>
        <dbReference type="Google" id="ProtNLM"/>
    </source>
</evidence>
<sequence length="382" mass="42688">MMAASSPALSNNSTDTPTSSGAGAVAATFNVNTPPSAASTSKNLRGLNKPKCIKCGNVARSRCPYQSCKSCCAKAQNPCHIHVLKGGSNIPDKITSSGPPMADHQSTDISLSGNSHRIASLRQLSNTFAQFNNLQTPIRSRKPLTRKEAQVINEWRFLKLKEFRDRNIEAENEAFDRYMRNVSLLEEVFCVDSALDEQTEEGSSAMNTDRSVDDCNEMMVPGLKLKLRSNPVRIENFRKRVQYIVDQGLRELSKFELNDGDSELSDPDVMGNRPKKMKSWQADRASALSDLIDKLNKARNEEDLKACFEMKSELFKRPSKTSQVESDIVGTSKEQNLNNNHLSRKPHASYSPPKWFSTTTMDQESLCRVNSYFCSLEDVEDL</sequence>
<name>A0ABD2XY11_9GENT</name>
<dbReference type="PANTHER" id="PTHR35696">
    <property type="entry name" value="ELECTRON CARRIER/IRON ION-BINDING PROTEIN"/>
    <property type="match status" value="1"/>
</dbReference>
<feature type="region of interest" description="Disordered" evidence="1">
    <location>
        <begin position="1"/>
        <end position="21"/>
    </location>
</feature>
<reference evidence="2 3" key="1">
    <citation type="submission" date="2024-11" db="EMBL/GenBank/DDBJ databases">
        <title>A near-complete genome assembly of Cinchona calisaya.</title>
        <authorList>
            <person name="Lian D.C."/>
            <person name="Zhao X.W."/>
            <person name="Wei L."/>
        </authorList>
    </citation>
    <scope>NUCLEOTIDE SEQUENCE [LARGE SCALE GENOMIC DNA]</scope>
    <source>
        <tissue evidence="2">Nenye</tissue>
    </source>
</reference>
<organism evidence="2 3">
    <name type="scientific">Cinchona calisaya</name>
    <dbReference type="NCBI Taxonomy" id="153742"/>
    <lineage>
        <taxon>Eukaryota</taxon>
        <taxon>Viridiplantae</taxon>
        <taxon>Streptophyta</taxon>
        <taxon>Embryophyta</taxon>
        <taxon>Tracheophyta</taxon>
        <taxon>Spermatophyta</taxon>
        <taxon>Magnoliopsida</taxon>
        <taxon>eudicotyledons</taxon>
        <taxon>Gunneridae</taxon>
        <taxon>Pentapetalae</taxon>
        <taxon>asterids</taxon>
        <taxon>lamiids</taxon>
        <taxon>Gentianales</taxon>
        <taxon>Rubiaceae</taxon>
        <taxon>Cinchonoideae</taxon>
        <taxon>Cinchoneae</taxon>
        <taxon>Cinchona</taxon>
    </lineage>
</organism>
<feature type="compositionally biased region" description="Polar residues" evidence="1">
    <location>
        <begin position="332"/>
        <end position="341"/>
    </location>
</feature>
<proteinExistence type="predicted"/>
<feature type="compositionally biased region" description="Polar residues" evidence="1">
    <location>
        <begin position="7"/>
        <end position="21"/>
    </location>
</feature>
<evidence type="ECO:0000313" key="3">
    <source>
        <dbReference type="Proteomes" id="UP001630127"/>
    </source>
</evidence>
<feature type="region of interest" description="Disordered" evidence="1">
    <location>
        <begin position="319"/>
        <end position="351"/>
    </location>
</feature>
<evidence type="ECO:0000256" key="1">
    <source>
        <dbReference type="SAM" id="MobiDB-lite"/>
    </source>
</evidence>
<dbReference type="EMBL" id="JBJUIK010000016">
    <property type="protein sequence ID" value="KAL3499808.1"/>
    <property type="molecule type" value="Genomic_DNA"/>
</dbReference>
<dbReference type="AlphaFoldDB" id="A0ABD2XY11"/>
<dbReference type="PANTHER" id="PTHR35696:SF1">
    <property type="entry name" value="ELECTRON CARRIER_IRON ION-BINDING PROTEIN"/>
    <property type="match status" value="1"/>
</dbReference>
<protein>
    <recommendedName>
        <fullName evidence="4">Electron carrier/ iron ion binding protein</fullName>
    </recommendedName>
</protein>
<accession>A0ABD2XY11</accession>